<evidence type="ECO:0000259" key="21">
    <source>
        <dbReference type="PROSITE" id="PS50125"/>
    </source>
</evidence>
<comment type="subcellular location">
    <subcellularLocation>
        <location evidence="2">Cell membrane</location>
    </subcellularLocation>
    <subcellularLocation>
        <location evidence="3">Membrane</location>
        <topology evidence="3">Single-pass type I membrane protein</topology>
    </subcellularLocation>
</comment>
<dbReference type="GO" id="GO:0005524">
    <property type="term" value="F:ATP binding"/>
    <property type="evidence" value="ECO:0007669"/>
    <property type="project" value="InterPro"/>
</dbReference>
<dbReference type="PROSITE" id="PS50125">
    <property type="entry name" value="GUANYLATE_CYCLASE_2"/>
    <property type="match status" value="1"/>
</dbReference>
<evidence type="ECO:0000259" key="20">
    <source>
        <dbReference type="PROSITE" id="PS50011"/>
    </source>
</evidence>
<dbReference type="GO" id="GO:0004383">
    <property type="term" value="F:guanylate cyclase activity"/>
    <property type="evidence" value="ECO:0007669"/>
    <property type="project" value="UniProtKB-EC"/>
</dbReference>
<evidence type="ECO:0000256" key="17">
    <source>
        <dbReference type="SAM" id="Coils"/>
    </source>
</evidence>
<dbReference type="GO" id="GO:0007606">
    <property type="term" value="P:sensory perception of chemical stimulus"/>
    <property type="evidence" value="ECO:0007669"/>
    <property type="project" value="UniProtKB-ARBA"/>
</dbReference>
<dbReference type="InterPro" id="IPR029787">
    <property type="entry name" value="Nucleotide_cyclase"/>
</dbReference>
<dbReference type="InterPro" id="IPR001828">
    <property type="entry name" value="ANF_lig-bd_rcpt"/>
</dbReference>
<feature type="transmembrane region" description="Helical" evidence="19">
    <location>
        <begin position="380"/>
        <end position="404"/>
    </location>
</feature>
<dbReference type="GO" id="GO:0004672">
    <property type="term" value="F:protein kinase activity"/>
    <property type="evidence" value="ECO:0007669"/>
    <property type="project" value="InterPro"/>
</dbReference>
<evidence type="ECO:0000313" key="23">
    <source>
        <dbReference type="WBParaSite" id="ACRNAN_scaffold1232.g15771.t1"/>
    </source>
</evidence>
<keyword evidence="13 15" id="KW-0456">Lyase</keyword>
<dbReference type="CDD" id="cd06352">
    <property type="entry name" value="PBP1_NPR_GC-like"/>
    <property type="match status" value="1"/>
</dbReference>
<dbReference type="GO" id="GO:0001653">
    <property type="term" value="F:peptide receptor activity"/>
    <property type="evidence" value="ECO:0007669"/>
    <property type="project" value="TreeGrafter"/>
</dbReference>
<evidence type="ECO:0000256" key="12">
    <source>
        <dbReference type="ARBA" id="ARBA00023180"/>
    </source>
</evidence>
<dbReference type="SMART" id="SM00044">
    <property type="entry name" value="CYCc"/>
    <property type="match status" value="1"/>
</dbReference>
<accession>A0A914CM77</accession>
<evidence type="ECO:0000256" key="11">
    <source>
        <dbReference type="ARBA" id="ARBA00023170"/>
    </source>
</evidence>
<reference evidence="23" key="1">
    <citation type="submission" date="2022-11" db="UniProtKB">
        <authorList>
            <consortium name="WormBaseParasite"/>
        </authorList>
    </citation>
    <scope>IDENTIFICATION</scope>
</reference>
<evidence type="ECO:0000256" key="9">
    <source>
        <dbReference type="ARBA" id="ARBA00022989"/>
    </source>
</evidence>
<dbReference type="Proteomes" id="UP000887540">
    <property type="component" value="Unplaced"/>
</dbReference>
<dbReference type="GO" id="GO:0004016">
    <property type="term" value="F:adenylate cyclase activity"/>
    <property type="evidence" value="ECO:0007669"/>
    <property type="project" value="TreeGrafter"/>
</dbReference>
<dbReference type="AlphaFoldDB" id="A0A914CM77"/>
<dbReference type="SUPFAM" id="SSF56112">
    <property type="entry name" value="Protein kinase-like (PK-like)"/>
    <property type="match status" value="1"/>
</dbReference>
<keyword evidence="7" id="KW-0732">Signal</keyword>
<dbReference type="PROSITE" id="PS50011">
    <property type="entry name" value="PROTEIN_KINASE_DOM"/>
    <property type="match status" value="1"/>
</dbReference>
<dbReference type="InterPro" id="IPR050401">
    <property type="entry name" value="Cyclic_nucleotide_synthase"/>
</dbReference>
<dbReference type="InterPro" id="IPR001054">
    <property type="entry name" value="A/G_cyclase"/>
</dbReference>
<evidence type="ECO:0000256" key="19">
    <source>
        <dbReference type="SAM" id="Phobius"/>
    </source>
</evidence>
<evidence type="ECO:0000256" key="14">
    <source>
        <dbReference type="ARBA" id="ARBA00023293"/>
    </source>
</evidence>
<dbReference type="Gene3D" id="3.40.50.2300">
    <property type="match status" value="2"/>
</dbReference>
<keyword evidence="14 16" id="KW-0141">cGMP biosynthesis</keyword>
<sequence length="1036" mass="117354">MESCNRFSGVEHAAYLHYMKNASVYFGPGCNNEMLIIARLVSRWNVPIIAHLSGDDALSDRSIYDTLGSVALTSATEMARATLTFLKLYGWKQVGFVKSSVNFDRLSLHSLKNLLVEQNVEINVEVEFDPFMTPDEIIASGKLKQLRSKARIIIVELGLDLHTARSFMVSVLRAGMKTNDFVYIMPWLAHQHDHYPWEANNVAKAEVRQAFDETIVITAHGYDKKFIEDFEYRFSQITGIISSHYATLSYMTLYDALFLYGLALRDAYEETKNASVYMDGKLIWNKMTARQFIGTTGQVLMNKKGIRVPSYATYLVTNGTMKIVVELTARLGDKQKCAVAPDECSEHVAHEMLPHYWSSYDGVLPGDMPKCGFDGGLCDYTTFFIICGVAAFIACVVPLGIYLYRKEKERVLYDMTWRIPREQVKLLDVDRKSDLGSISTGSWTEGDKADGKISAKQAMSNGVRVAYKRYQQNRNLAFPKVDLARLKELKLVENENLNKFFGMSFNQQNEFIVMWVLCQRGSLEDVLMNTDMKVSRNFQVSFAKDVVKGLYFIHTSQIKYHGLLCLQNCLVDSNWTVKITNYATEEIIADKLRHNEIRPLGMGSKIKKKKDKDGDEENNDGTENKKKKNKEKDRYDDEDDESENFDNFKDTRSITDKKYLQQAPEIIRDLITTKFLPPGSQQADIYALGMVLYQILFKLYPYYERDDSPNKIMTMIALAGEDDRIIRPTFPNQQTTSTTAGEENYNLQLLSCIEACWLEIPEMRPNIKRIKTLVNANLKSTGSGTLVDQMMKMMEDYTTNLEQLVKNRTAMLEEAQAQADRLLKSMLPPSIAEDLKAGKGVSPQLYTSATILFSDIRGFTRISSTSTPLQVVNFLNEMFSGFDAIIAKHDAYKVETIGDAYMIASGIPKENGNAHVANIAEIALKMRAFIANFKLAHRPEEILLVRIGFHSGAVAAGVVGLAAPRYCLFGDTVNMASRMESTGVANKIQISEASYNFIHCFYPQFKVEYRGKVDVKGKGECDTWFLEGKEETRGRR</sequence>
<evidence type="ECO:0000256" key="18">
    <source>
        <dbReference type="SAM" id="MobiDB-lite"/>
    </source>
</evidence>
<keyword evidence="10 19" id="KW-0472">Membrane</keyword>
<dbReference type="Pfam" id="PF01094">
    <property type="entry name" value="ANF_receptor"/>
    <property type="match status" value="1"/>
</dbReference>
<dbReference type="InterPro" id="IPR000719">
    <property type="entry name" value="Prot_kinase_dom"/>
</dbReference>
<dbReference type="EC" id="4.6.1.2" evidence="4 16"/>
<keyword evidence="8" id="KW-0547">Nucleotide-binding</keyword>
<keyword evidence="5" id="KW-1003">Cell membrane</keyword>
<evidence type="ECO:0000256" key="3">
    <source>
        <dbReference type="ARBA" id="ARBA00004479"/>
    </source>
</evidence>
<dbReference type="PANTHER" id="PTHR11920:SF503">
    <property type="entry name" value="RECEPTOR-TYPE GUANYLATE CYCLASE GCY-9"/>
    <property type="match status" value="1"/>
</dbReference>
<comment type="catalytic activity">
    <reaction evidence="1 16">
        <text>GTP = 3',5'-cyclic GMP + diphosphate</text>
        <dbReference type="Rhea" id="RHEA:13665"/>
        <dbReference type="ChEBI" id="CHEBI:33019"/>
        <dbReference type="ChEBI" id="CHEBI:37565"/>
        <dbReference type="ChEBI" id="CHEBI:57746"/>
        <dbReference type="EC" id="4.6.1.2"/>
    </reaction>
</comment>
<dbReference type="WBParaSite" id="ACRNAN_scaffold1232.g15771.t1">
    <property type="protein sequence ID" value="ACRNAN_scaffold1232.g15771.t1"/>
    <property type="gene ID" value="ACRNAN_scaffold1232.g15771"/>
</dbReference>
<keyword evidence="12" id="KW-0325">Glycoprotein</keyword>
<organism evidence="22 23">
    <name type="scientific">Acrobeloides nanus</name>
    <dbReference type="NCBI Taxonomy" id="290746"/>
    <lineage>
        <taxon>Eukaryota</taxon>
        <taxon>Metazoa</taxon>
        <taxon>Ecdysozoa</taxon>
        <taxon>Nematoda</taxon>
        <taxon>Chromadorea</taxon>
        <taxon>Rhabditida</taxon>
        <taxon>Tylenchina</taxon>
        <taxon>Cephalobomorpha</taxon>
        <taxon>Cephaloboidea</taxon>
        <taxon>Cephalobidae</taxon>
        <taxon>Acrobeloides</taxon>
    </lineage>
</organism>
<evidence type="ECO:0000313" key="22">
    <source>
        <dbReference type="Proteomes" id="UP000887540"/>
    </source>
</evidence>
<keyword evidence="9 19" id="KW-1133">Transmembrane helix</keyword>
<evidence type="ECO:0000256" key="4">
    <source>
        <dbReference type="ARBA" id="ARBA00012202"/>
    </source>
</evidence>
<dbReference type="Gene3D" id="1.10.510.10">
    <property type="entry name" value="Transferase(Phosphotransferase) domain 1"/>
    <property type="match status" value="2"/>
</dbReference>
<dbReference type="GO" id="GO:0007168">
    <property type="term" value="P:receptor guanylyl cyclase signaling pathway"/>
    <property type="evidence" value="ECO:0007669"/>
    <property type="project" value="TreeGrafter"/>
</dbReference>
<dbReference type="FunFam" id="3.30.70.1230:FF:000050">
    <property type="entry name" value="Guanylate cyclase"/>
    <property type="match status" value="1"/>
</dbReference>
<evidence type="ECO:0000256" key="7">
    <source>
        <dbReference type="ARBA" id="ARBA00022729"/>
    </source>
</evidence>
<feature type="region of interest" description="Disordered" evidence="18">
    <location>
        <begin position="603"/>
        <end position="648"/>
    </location>
</feature>
<feature type="domain" description="Guanylate cyclase" evidence="21">
    <location>
        <begin position="850"/>
        <end position="980"/>
    </location>
</feature>
<feature type="domain" description="Protein kinase" evidence="20">
    <location>
        <begin position="429"/>
        <end position="778"/>
    </location>
</feature>
<keyword evidence="17" id="KW-0175">Coiled coil</keyword>
<dbReference type="InterPro" id="IPR028082">
    <property type="entry name" value="Peripla_BP_I"/>
</dbReference>
<evidence type="ECO:0000256" key="6">
    <source>
        <dbReference type="ARBA" id="ARBA00022692"/>
    </source>
</evidence>
<evidence type="ECO:0000256" key="16">
    <source>
        <dbReference type="RuleBase" id="RU003431"/>
    </source>
</evidence>
<comment type="similarity">
    <text evidence="15">Belongs to the adenylyl cyclase class-4/guanylyl cyclase family.</text>
</comment>
<dbReference type="SMART" id="SM00220">
    <property type="entry name" value="S_TKc"/>
    <property type="match status" value="1"/>
</dbReference>
<dbReference type="GO" id="GO:0035556">
    <property type="term" value="P:intracellular signal transduction"/>
    <property type="evidence" value="ECO:0007669"/>
    <property type="project" value="InterPro"/>
</dbReference>
<evidence type="ECO:0000256" key="8">
    <source>
        <dbReference type="ARBA" id="ARBA00022741"/>
    </source>
</evidence>
<dbReference type="SUPFAM" id="SSF53822">
    <property type="entry name" value="Periplasmic binding protein-like I"/>
    <property type="match status" value="1"/>
</dbReference>
<evidence type="ECO:0000256" key="2">
    <source>
        <dbReference type="ARBA" id="ARBA00004236"/>
    </source>
</evidence>
<evidence type="ECO:0000256" key="5">
    <source>
        <dbReference type="ARBA" id="ARBA00022475"/>
    </source>
</evidence>
<dbReference type="Pfam" id="PF00211">
    <property type="entry name" value="Guanylate_cyc"/>
    <property type="match status" value="1"/>
</dbReference>
<protein>
    <recommendedName>
        <fullName evidence="4 16">Guanylate cyclase</fullName>
        <ecNumber evidence="4 16">4.6.1.2</ecNumber>
    </recommendedName>
</protein>
<dbReference type="InterPro" id="IPR001245">
    <property type="entry name" value="Ser-Thr/Tyr_kinase_cat_dom"/>
</dbReference>
<evidence type="ECO:0000256" key="13">
    <source>
        <dbReference type="ARBA" id="ARBA00023239"/>
    </source>
</evidence>
<proteinExistence type="inferred from homology"/>
<dbReference type="Pfam" id="PF07714">
    <property type="entry name" value="PK_Tyr_Ser-Thr"/>
    <property type="match status" value="1"/>
</dbReference>
<name>A0A914CM77_9BILA</name>
<keyword evidence="6 19" id="KW-0812">Transmembrane</keyword>
<dbReference type="InterPro" id="IPR011009">
    <property type="entry name" value="Kinase-like_dom_sf"/>
</dbReference>
<evidence type="ECO:0000256" key="15">
    <source>
        <dbReference type="RuleBase" id="RU000405"/>
    </source>
</evidence>
<keyword evidence="11" id="KW-0675">Receptor</keyword>
<keyword evidence="22" id="KW-1185">Reference proteome</keyword>
<dbReference type="InterPro" id="IPR018297">
    <property type="entry name" value="A/G_cyclase_CS"/>
</dbReference>
<evidence type="ECO:0000256" key="1">
    <source>
        <dbReference type="ARBA" id="ARBA00001436"/>
    </source>
</evidence>
<dbReference type="CDD" id="cd07302">
    <property type="entry name" value="CHD"/>
    <property type="match status" value="1"/>
</dbReference>
<feature type="coiled-coil region" evidence="17">
    <location>
        <begin position="787"/>
        <end position="814"/>
    </location>
</feature>
<evidence type="ECO:0000256" key="10">
    <source>
        <dbReference type="ARBA" id="ARBA00023136"/>
    </source>
</evidence>
<dbReference type="SUPFAM" id="SSF55073">
    <property type="entry name" value="Nucleotide cyclase"/>
    <property type="match status" value="1"/>
</dbReference>
<dbReference type="PANTHER" id="PTHR11920">
    <property type="entry name" value="GUANYLYL CYCLASE"/>
    <property type="match status" value="1"/>
</dbReference>
<dbReference type="Gene3D" id="3.30.70.1230">
    <property type="entry name" value="Nucleotide cyclase"/>
    <property type="match status" value="1"/>
</dbReference>
<dbReference type="GO" id="GO:0005886">
    <property type="term" value="C:plasma membrane"/>
    <property type="evidence" value="ECO:0007669"/>
    <property type="project" value="UniProtKB-SubCell"/>
</dbReference>
<dbReference type="PROSITE" id="PS00452">
    <property type="entry name" value="GUANYLATE_CYCLASE_1"/>
    <property type="match status" value="1"/>
</dbReference>